<evidence type="ECO:0000313" key="2">
    <source>
        <dbReference type="Proteomes" id="UP001374535"/>
    </source>
</evidence>
<reference evidence="1 2" key="1">
    <citation type="journal article" date="2023" name="Life. Sci Alliance">
        <title>Evolutionary insights into 3D genome organization and epigenetic landscape of Vigna mungo.</title>
        <authorList>
            <person name="Junaid A."/>
            <person name="Singh B."/>
            <person name="Bhatia S."/>
        </authorList>
    </citation>
    <scope>NUCLEOTIDE SEQUENCE [LARGE SCALE GENOMIC DNA]</scope>
    <source>
        <strain evidence="1">Urdbean</strain>
    </source>
</reference>
<dbReference type="GO" id="GO:0017108">
    <property type="term" value="F:5'-flap endonuclease activity"/>
    <property type="evidence" value="ECO:0007669"/>
    <property type="project" value="InterPro"/>
</dbReference>
<keyword evidence="2" id="KW-1185">Reference proteome</keyword>
<dbReference type="PANTHER" id="PTHR42646">
    <property type="entry name" value="FLAP ENDONUCLEASE XNI"/>
    <property type="match status" value="1"/>
</dbReference>
<proteinExistence type="predicted"/>
<gene>
    <name evidence="1" type="ORF">V8G54_004669</name>
</gene>
<organism evidence="1 2">
    <name type="scientific">Vigna mungo</name>
    <name type="common">Black gram</name>
    <name type="synonym">Phaseolus mungo</name>
    <dbReference type="NCBI Taxonomy" id="3915"/>
    <lineage>
        <taxon>Eukaryota</taxon>
        <taxon>Viridiplantae</taxon>
        <taxon>Streptophyta</taxon>
        <taxon>Embryophyta</taxon>
        <taxon>Tracheophyta</taxon>
        <taxon>Spermatophyta</taxon>
        <taxon>Magnoliopsida</taxon>
        <taxon>eudicotyledons</taxon>
        <taxon>Gunneridae</taxon>
        <taxon>Pentapetalae</taxon>
        <taxon>rosids</taxon>
        <taxon>fabids</taxon>
        <taxon>Fabales</taxon>
        <taxon>Fabaceae</taxon>
        <taxon>Papilionoideae</taxon>
        <taxon>50 kb inversion clade</taxon>
        <taxon>NPAAA clade</taxon>
        <taxon>indigoferoid/millettioid clade</taxon>
        <taxon>Phaseoleae</taxon>
        <taxon>Vigna</taxon>
    </lineage>
</organism>
<dbReference type="GO" id="GO:0033567">
    <property type="term" value="P:DNA replication, Okazaki fragment processing"/>
    <property type="evidence" value="ECO:0007669"/>
    <property type="project" value="InterPro"/>
</dbReference>
<dbReference type="AlphaFoldDB" id="A0AAQ3PEQ5"/>
<dbReference type="Proteomes" id="UP001374535">
    <property type="component" value="Chromosome 1"/>
</dbReference>
<accession>A0AAQ3PEQ5</accession>
<dbReference type="InterPro" id="IPR038969">
    <property type="entry name" value="FEN"/>
</dbReference>
<sequence length="121" mass="13782">MGTLERLLESADQIKEDRIRKVFLTDIMLRVQALIENAEQALLSKELASISYLKLSQALLRSDLPLYMVPFAVEDLSFNKPEDNGSRFNSLLTAISAYAEGFSADPLIRRAVHLWRKLESR</sequence>
<name>A0AAQ3PEQ5_VIGMU</name>
<dbReference type="PANTHER" id="PTHR42646:SF2">
    <property type="entry name" value="5'-3' EXONUCLEASE FAMILY PROTEIN"/>
    <property type="match status" value="1"/>
</dbReference>
<dbReference type="EMBL" id="CP144700">
    <property type="protein sequence ID" value="WVZ26125.1"/>
    <property type="molecule type" value="Genomic_DNA"/>
</dbReference>
<evidence type="ECO:0000313" key="1">
    <source>
        <dbReference type="EMBL" id="WVZ26125.1"/>
    </source>
</evidence>
<protein>
    <submittedName>
        <fullName evidence="1">Uncharacterized protein</fullName>
    </submittedName>
</protein>